<evidence type="ECO:0000313" key="3">
    <source>
        <dbReference type="Proteomes" id="UP001066276"/>
    </source>
</evidence>
<evidence type="ECO:0000313" key="2">
    <source>
        <dbReference type="EMBL" id="KAJ1174904.1"/>
    </source>
</evidence>
<proteinExistence type="predicted"/>
<accession>A0AAV7TEA7</accession>
<feature type="compositionally biased region" description="Basic and acidic residues" evidence="1">
    <location>
        <begin position="9"/>
        <end position="25"/>
    </location>
</feature>
<name>A0AAV7TEA7_PLEWA</name>
<organism evidence="2 3">
    <name type="scientific">Pleurodeles waltl</name>
    <name type="common">Iberian ribbed newt</name>
    <dbReference type="NCBI Taxonomy" id="8319"/>
    <lineage>
        <taxon>Eukaryota</taxon>
        <taxon>Metazoa</taxon>
        <taxon>Chordata</taxon>
        <taxon>Craniata</taxon>
        <taxon>Vertebrata</taxon>
        <taxon>Euteleostomi</taxon>
        <taxon>Amphibia</taxon>
        <taxon>Batrachia</taxon>
        <taxon>Caudata</taxon>
        <taxon>Salamandroidea</taxon>
        <taxon>Salamandridae</taxon>
        <taxon>Pleurodelinae</taxon>
        <taxon>Pleurodeles</taxon>
    </lineage>
</organism>
<sequence>MAPPPGVGDRPRIPGRGETRQDCRWRGGRRPAGLRVRARGETRPALDNRRPAGARKGPLPRGGGLTARDPRTGRERHPRHQRHR</sequence>
<feature type="compositionally biased region" description="Basic and acidic residues" evidence="1">
    <location>
        <begin position="38"/>
        <end position="50"/>
    </location>
</feature>
<comment type="caution">
    <text evidence="2">The sequence shown here is derived from an EMBL/GenBank/DDBJ whole genome shotgun (WGS) entry which is preliminary data.</text>
</comment>
<gene>
    <name evidence="2" type="ORF">NDU88_000195</name>
</gene>
<protein>
    <submittedName>
        <fullName evidence="2">Uncharacterized protein</fullName>
    </submittedName>
</protein>
<dbReference type="EMBL" id="JANPWB010000006">
    <property type="protein sequence ID" value="KAJ1174904.1"/>
    <property type="molecule type" value="Genomic_DNA"/>
</dbReference>
<keyword evidence="3" id="KW-1185">Reference proteome</keyword>
<dbReference type="AlphaFoldDB" id="A0AAV7TEA7"/>
<dbReference type="Proteomes" id="UP001066276">
    <property type="component" value="Chromosome 3_2"/>
</dbReference>
<evidence type="ECO:0000256" key="1">
    <source>
        <dbReference type="SAM" id="MobiDB-lite"/>
    </source>
</evidence>
<reference evidence="2" key="1">
    <citation type="journal article" date="2022" name="bioRxiv">
        <title>Sequencing and chromosome-scale assembly of the giantPleurodeles waltlgenome.</title>
        <authorList>
            <person name="Brown T."/>
            <person name="Elewa A."/>
            <person name="Iarovenko S."/>
            <person name="Subramanian E."/>
            <person name="Araus A.J."/>
            <person name="Petzold A."/>
            <person name="Susuki M."/>
            <person name="Suzuki K.-i.T."/>
            <person name="Hayashi T."/>
            <person name="Toyoda A."/>
            <person name="Oliveira C."/>
            <person name="Osipova E."/>
            <person name="Leigh N.D."/>
            <person name="Simon A."/>
            <person name="Yun M.H."/>
        </authorList>
    </citation>
    <scope>NUCLEOTIDE SEQUENCE</scope>
    <source>
        <strain evidence="2">20211129_DDA</strain>
        <tissue evidence="2">Liver</tissue>
    </source>
</reference>
<feature type="region of interest" description="Disordered" evidence="1">
    <location>
        <begin position="1"/>
        <end position="84"/>
    </location>
</feature>